<evidence type="ECO:0000256" key="1">
    <source>
        <dbReference type="ARBA" id="ARBA00004141"/>
    </source>
</evidence>
<sequence length="902" mass="98319">MDKELNIASVESVEKLNHLDITEGEEVNAIDAREAEVVKRILRKSDLWILPAVSLFYLLAVMDRANIGNAKIAGLQTDLGLEGTQMNTAISMFFVSYIVFQIPNNLLLKRLRPSVWLPTIIIIWSAAALGMGFVKNFGALVGCRLVLGAAEAGFTPGIMYYLTFWYTKKEIGPRMSLFFAAGTLSGVFGGPIAAGLSQITGGGLRGWQWIFVIEGIISIFLGILSYFYLPDYPETARFLNEKEKEVATMRLTAENAAAAKQKLSPIQIKKSFLDWKSYMYLLMFFAINMGGGTISVFLPSIITGLGYTTTNAQILSAVPNICALVAQLSTTYLSRVFARSWLLISFSAVGIVGFIVLISVHGNPTVEMFALCLASVGVFPNIPLLGTYMASNVSGVTKRGVVSGMTVMGSGIAGAIGAYTYRAQDAPNYILGHAINLAFLAVIIICALITRFYFQYANKKRDNLPPSEKDLSHLTTEEIENLCDDNPHTAGYKVGEKKTIEEYQNLDANDESLQKWKASLGLNKAVGGDSRRVIVQHIALEIQGRPDVVVDLSTPTALEKAKSTPFVIKEGTEYRMKVQFRIQNDVVSGLKYLQVVKRKGIRVDKTEEMIGSYGPSPNPYEKKFLLEEAPTGMLARGHYEARTAPINYKLVVPNIRLLTSLASLIFKVDHSQQTGQASGQNYWSYQYPAPDANGTYYYPQDSNAAYYAQWYAHYYSQPQPPVGDRPAGTDQATSQPVPPPQPYPGAPDSATTPNAAYSAWYQAAPPPPPTSSVPPSASSYTNPSAPYPYPAYYPPASYTYPSSQPASSRIARTAASKQSAASQAPVPYNTIYTTHPVSNTASTTTSSATSNTSDTFSIAGTGKEMASKKPVNPAAIAMKSSTLAKQKEMKQKMQELNLNNTA</sequence>
<dbReference type="GO" id="GO:0005096">
    <property type="term" value="F:GTPase activator activity"/>
    <property type="evidence" value="ECO:0007669"/>
    <property type="project" value="UniProtKB-KW"/>
</dbReference>
<dbReference type="FunFam" id="2.70.50.30:FF:000004">
    <property type="entry name" value="Rho GDP-dissociation inhibitor 1"/>
    <property type="match status" value="1"/>
</dbReference>
<dbReference type="InterPro" id="IPR020846">
    <property type="entry name" value="MFS_dom"/>
</dbReference>
<protein>
    <recommendedName>
        <fullName evidence="12">Major facilitator superfamily (MFS) profile domain-containing protein</fullName>
    </recommendedName>
</protein>
<feature type="compositionally biased region" description="Pro residues" evidence="10">
    <location>
        <begin position="736"/>
        <end position="745"/>
    </location>
</feature>
<feature type="transmembrane region" description="Helical" evidence="11">
    <location>
        <begin position="87"/>
        <end position="108"/>
    </location>
</feature>
<name>A0A261Y185_9FUNG</name>
<evidence type="ECO:0000256" key="3">
    <source>
        <dbReference type="ARBA" id="ARBA00009758"/>
    </source>
</evidence>
<feature type="transmembrane region" description="Helical" evidence="11">
    <location>
        <begin position="177"/>
        <end position="197"/>
    </location>
</feature>
<evidence type="ECO:0000256" key="2">
    <source>
        <dbReference type="ARBA" id="ARBA00004496"/>
    </source>
</evidence>
<gene>
    <name evidence="13" type="ORF">BZG36_02360</name>
</gene>
<dbReference type="Proteomes" id="UP000242875">
    <property type="component" value="Unassembled WGS sequence"/>
</dbReference>
<feature type="transmembrane region" description="Helical" evidence="11">
    <location>
        <begin position="278"/>
        <end position="302"/>
    </location>
</feature>
<dbReference type="OrthoDB" id="1683373at2759"/>
<dbReference type="InterPro" id="IPR014756">
    <property type="entry name" value="Ig_E-set"/>
</dbReference>
<evidence type="ECO:0000259" key="12">
    <source>
        <dbReference type="PROSITE" id="PS50850"/>
    </source>
</evidence>
<dbReference type="GO" id="GO:0005737">
    <property type="term" value="C:cytoplasm"/>
    <property type="evidence" value="ECO:0007669"/>
    <property type="project" value="UniProtKB-SubCell"/>
</dbReference>
<organism evidence="13 14">
    <name type="scientific">Bifiguratus adelaidae</name>
    <dbReference type="NCBI Taxonomy" id="1938954"/>
    <lineage>
        <taxon>Eukaryota</taxon>
        <taxon>Fungi</taxon>
        <taxon>Fungi incertae sedis</taxon>
        <taxon>Mucoromycota</taxon>
        <taxon>Mucoromycotina</taxon>
        <taxon>Endogonomycetes</taxon>
        <taxon>Endogonales</taxon>
        <taxon>Endogonales incertae sedis</taxon>
        <taxon>Bifiguratus</taxon>
    </lineage>
</organism>
<dbReference type="Gene3D" id="1.20.1250.20">
    <property type="entry name" value="MFS general substrate transporter like domains"/>
    <property type="match status" value="2"/>
</dbReference>
<dbReference type="GO" id="GO:0016020">
    <property type="term" value="C:membrane"/>
    <property type="evidence" value="ECO:0007669"/>
    <property type="project" value="UniProtKB-SubCell"/>
</dbReference>
<dbReference type="InterPro" id="IPR011701">
    <property type="entry name" value="MFS"/>
</dbReference>
<dbReference type="PRINTS" id="PR00492">
    <property type="entry name" value="RHOGDI"/>
</dbReference>
<dbReference type="AlphaFoldDB" id="A0A261Y185"/>
<feature type="region of interest" description="Disordered" evidence="10">
    <location>
        <begin position="719"/>
        <end position="780"/>
    </location>
</feature>
<feature type="transmembrane region" description="Helical" evidence="11">
    <location>
        <begin position="341"/>
        <end position="362"/>
    </location>
</feature>
<evidence type="ECO:0000256" key="8">
    <source>
        <dbReference type="ARBA" id="ARBA00022989"/>
    </source>
</evidence>
<dbReference type="EMBL" id="MVBO01000044">
    <property type="protein sequence ID" value="OZJ04351.1"/>
    <property type="molecule type" value="Genomic_DNA"/>
</dbReference>
<dbReference type="GO" id="GO:0005094">
    <property type="term" value="F:Rho GDP-dissociation inhibitor activity"/>
    <property type="evidence" value="ECO:0007669"/>
    <property type="project" value="InterPro"/>
</dbReference>
<comment type="subcellular location">
    <subcellularLocation>
        <location evidence="2">Cytoplasm</location>
    </subcellularLocation>
    <subcellularLocation>
        <location evidence="1">Membrane</location>
        <topology evidence="1">Multi-pass membrane protein</topology>
    </subcellularLocation>
</comment>
<evidence type="ECO:0000313" key="13">
    <source>
        <dbReference type="EMBL" id="OZJ04351.1"/>
    </source>
</evidence>
<dbReference type="FunFam" id="1.20.1250.20:FF:000013">
    <property type="entry name" value="MFS general substrate transporter"/>
    <property type="match status" value="1"/>
</dbReference>
<dbReference type="CDD" id="cd17327">
    <property type="entry name" value="MFS_FEN2_like"/>
    <property type="match status" value="1"/>
</dbReference>
<evidence type="ECO:0000256" key="11">
    <source>
        <dbReference type="SAM" id="Phobius"/>
    </source>
</evidence>
<feature type="transmembrane region" description="Helical" evidence="11">
    <location>
        <begin position="209"/>
        <end position="229"/>
    </location>
</feature>
<comment type="caution">
    <text evidence="13">The sequence shown here is derived from an EMBL/GenBank/DDBJ whole genome shotgun (WGS) entry which is preliminary data.</text>
</comment>
<evidence type="ECO:0000256" key="9">
    <source>
        <dbReference type="ARBA" id="ARBA00023136"/>
    </source>
</evidence>
<feature type="transmembrane region" description="Helical" evidence="11">
    <location>
        <begin position="47"/>
        <end position="67"/>
    </location>
</feature>
<comment type="similarity">
    <text evidence="3">Belongs to the Rho GDI family.</text>
</comment>
<evidence type="ECO:0000256" key="6">
    <source>
        <dbReference type="ARBA" id="ARBA00022490"/>
    </source>
</evidence>
<feature type="domain" description="Major facilitator superfamily (MFS) profile" evidence="12">
    <location>
        <begin position="49"/>
        <end position="459"/>
    </location>
</feature>
<evidence type="ECO:0000256" key="7">
    <source>
        <dbReference type="ARBA" id="ARBA00022692"/>
    </source>
</evidence>
<dbReference type="GO" id="GO:0007266">
    <property type="term" value="P:Rho protein signal transduction"/>
    <property type="evidence" value="ECO:0007669"/>
    <property type="project" value="InterPro"/>
</dbReference>
<feature type="non-terminal residue" evidence="13">
    <location>
        <position position="902"/>
    </location>
</feature>
<keyword evidence="6" id="KW-0963">Cytoplasm</keyword>
<dbReference type="PANTHER" id="PTHR43791">
    <property type="entry name" value="PERMEASE-RELATED"/>
    <property type="match status" value="1"/>
</dbReference>
<feature type="transmembrane region" description="Helical" evidence="11">
    <location>
        <begin position="433"/>
        <end position="454"/>
    </location>
</feature>
<evidence type="ECO:0000313" key="14">
    <source>
        <dbReference type="Proteomes" id="UP000242875"/>
    </source>
</evidence>
<feature type="transmembrane region" description="Helical" evidence="11">
    <location>
        <begin position="368"/>
        <end position="389"/>
    </location>
</feature>
<reference evidence="13 14" key="1">
    <citation type="journal article" date="2017" name="Mycologia">
        <title>Bifiguratus adelaidae, gen. et sp. nov., a new member of Mucoromycotina in endophytic and soil-dwelling habitats.</title>
        <authorList>
            <person name="Torres-Cruz T.J."/>
            <person name="Billingsley Tobias T.L."/>
            <person name="Almatruk M."/>
            <person name="Hesse C."/>
            <person name="Kuske C.R."/>
            <person name="Desiro A."/>
            <person name="Benucci G.M."/>
            <person name="Bonito G."/>
            <person name="Stajich J.E."/>
            <person name="Dunlap C."/>
            <person name="Arnold A.E."/>
            <person name="Porras-Alfaro A."/>
        </authorList>
    </citation>
    <scope>NUCLEOTIDE SEQUENCE [LARGE SCALE GENOMIC DNA]</scope>
    <source>
        <strain evidence="13 14">AZ0501</strain>
    </source>
</reference>
<keyword evidence="8 11" id="KW-1133">Transmembrane helix</keyword>
<dbReference type="Pfam" id="PF02115">
    <property type="entry name" value="Rho_GDI"/>
    <property type="match status" value="1"/>
</dbReference>
<proteinExistence type="inferred from homology"/>
<dbReference type="SUPFAM" id="SSF81296">
    <property type="entry name" value="E set domains"/>
    <property type="match status" value="1"/>
</dbReference>
<feature type="transmembrane region" description="Helical" evidence="11">
    <location>
        <begin position="401"/>
        <end position="421"/>
    </location>
</feature>
<feature type="region of interest" description="Disordered" evidence="10">
    <location>
        <begin position="883"/>
        <end position="902"/>
    </location>
</feature>
<evidence type="ECO:0000256" key="5">
    <source>
        <dbReference type="ARBA" id="ARBA00022468"/>
    </source>
</evidence>
<keyword evidence="5" id="KW-0343">GTPase activation</keyword>
<evidence type="ECO:0000256" key="4">
    <source>
        <dbReference type="ARBA" id="ARBA00022448"/>
    </source>
</evidence>
<keyword evidence="9 11" id="KW-0472">Membrane</keyword>
<evidence type="ECO:0000256" key="10">
    <source>
        <dbReference type="SAM" id="MobiDB-lite"/>
    </source>
</evidence>
<keyword evidence="7 11" id="KW-0812">Transmembrane</keyword>
<feature type="transmembrane region" description="Helical" evidence="11">
    <location>
        <begin position="115"/>
        <end position="134"/>
    </location>
</feature>
<dbReference type="InterPro" id="IPR024792">
    <property type="entry name" value="RhoGDI_dom_sf"/>
</dbReference>
<dbReference type="InterPro" id="IPR000406">
    <property type="entry name" value="Rho_GDI"/>
</dbReference>
<dbReference type="PROSITE" id="PS50850">
    <property type="entry name" value="MFS"/>
    <property type="match status" value="1"/>
</dbReference>
<feature type="transmembrane region" description="Helical" evidence="11">
    <location>
        <begin position="146"/>
        <end position="165"/>
    </location>
</feature>
<dbReference type="SUPFAM" id="SSF103473">
    <property type="entry name" value="MFS general substrate transporter"/>
    <property type="match status" value="1"/>
</dbReference>
<keyword evidence="4" id="KW-0813">Transport</keyword>
<dbReference type="Gene3D" id="2.70.50.30">
    <property type="entry name" value="Coagulation Factor XIII, subunit A, domain 1"/>
    <property type="match status" value="1"/>
</dbReference>
<accession>A0A261Y185</accession>
<dbReference type="GO" id="GO:0022857">
    <property type="term" value="F:transmembrane transporter activity"/>
    <property type="evidence" value="ECO:0007669"/>
    <property type="project" value="InterPro"/>
</dbReference>
<feature type="compositionally biased region" description="Low complexity" evidence="10">
    <location>
        <begin position="753"/>
        <end position="763"/>
    </location>
</feature>
<dbReference type="InterPro" id="IPR036259">
    <property type="entry name" value="MFS_trans_sf"/>
</dbReference>
<keyword evidence="14" id="KW-1185">Reference proteome</keyword>
<dbReference type="FunFam" id="1.20.1250.20:FF:000018">
    <property type="entry name" value="MFS transporter permease"/>
    <property type="match status" value="1"/>
</dbReference>
<dbReference type="PANTHER" id="PTHR43791:SF36">
    <property type="entry name" value="TRANSPORTER, PUTATIVE (AFU_ORTHOLOGUE AFUA_6G08340)-RELATED"/>
    <property type="match status" value="1"/>
</dbReference>
<dbReference type="Pfam" id="PF07690">
    <property type="entry name" value="MFS_1"/>
    <property type="match status" value="1"/>
</dbReference>